<keyword evidence="4" id="KW-1185">Reference proteome</keyword>
<comment type="caution">
    <text evidence="3">The sequence shown here is derived from an EMBL/GenBank/DDBJ whole genome shotgun (WGS) entry which is preliminary data.</text>
</comment>
<feature type="coiled-coil region" evidence="1">
    <location>
        <begin position="251"/>
        <end position="278"/>
    </location>
</feature>
<protein>
    <submittedName>
        <fullName evidence="3">Uncharacterized protein</fullName>
    </submittedName>
</protein>
<reference evidence="3" key="1">
    <citation type="submission" date="2019-04" db="EMBL/GenBank/DDBJ databases">
        <title>Sequencing of skin fungus with MAO and IRED activity.</title>
        <authorList>
            <person name="Marsaioli A.J."/>
            <person name="Bonatto J.M.C."/>
            <person name="Reis Junior O."/>
        </authorList>
    </citation>
    <scope>NUCLEOTIDE SEQUENCE</scope>
    <source>
        <strain evidence="3">30M1</strain>
    </source>
</reference>
<evidence type="ECO:0000256" key="1">
    <source>
        <dbReference type="SAM" id="Coils"/>
    </source>
</evidence>
<evidence type="ECO:0000313" key="4">
    <source>
        <dbReference type="Proteomes" id="UP000801428"/>
    </source>
</evidence>
<sequence length="368" mass="40523">MICSRAMDSLPMHSARPWTPPEHEAPDSPESAYFSDPFRRASSCASEMEWPLLQPRPDTPGSKSKGADALGNPLSISRPKPLHTVTEPAPYTPTKTSSLLDHHATGALRYPYTPESSRILRPSDVGALSPIPWDAGSRSSASPVQNALSSCIAHFENLTATRELTDDQMEYIVGQFENMTSYLSAPDAQTKKGTDDLFFGGDSPRPASPESVADHAEKDESYIAEVGKYIEGVQIYTAELEKRFEETKALNEIQLAIIDNLRRDLDAAQQNMQSSLDTSMLQQTHVESLDRKNVNSSWESIETAVGDVEDENRPEAKVHKSAMVESGTQTDKPVALAVPHRTVPLVRRGFWAALYEALDGFSDDLHEP</sequence>
<accession>A0A9P4WDV3</accession>
<gene>
    <name evidence="3" type="ORF">E8E13_011161</name>
</gene>
<evidence type="ECO:0000313" key="3">
    <source>
        <dbReference type="EMBL" id="KAF3008892.1"/>
    </source>
</evidence>
<evidence type="ECO:0000256" key="2">
    <source>
        <dbReference type="SAM" id="MobiDB-lite"/>
    </source>
</evidence>
<proteinExistence type="predicted"/>
<dbReference type="AlphaFoldDB" id="A0A9P4WDV3"/>
<keyword evidence="1" id="KW-0175">Coiled coil</keyword>
<dbReference type="Proteomes" id="UP000801428">
    <property type="component" value="Unassembled WGS sequence"/>
</dbReference>
<dbReference type="EMBL" id="SWKU01000003">
    <property type="protein sequence ID" value="KAF3008892.1"/>
    <property type="molecule type" value="Genomic_DNA"/>
</dbReference>
<organism evidence="3 4">
    <name type="scientific">Curvularia kusanoi</name>
    <name type="common">Cochliobolus kusanoi</name>
    <dbReference type="NCBI Taxonomy" id="90978"/>
    <lineage>
        <taxon>Eukaryota</taxon>
        <taxon>Fungi</taxon>
        <taxon>Dikarya</taxon>
        <taxon>Ascomycota</taxon>
        <taxon>Pezizomycotina</taxon>
        <taxon>Dothideomycetes</taxon>
        <taxon>Pleosporomycetidae</taxon>
        <taxon>Pleosporales</taxon>
        <taxon>Pleosporineae</taxon>
        <taxon>Pleosporaceae</taxon>
        <taxon>Curvularia</taxon>
    </lineage>
</organism>
<feature type="region of interest" description="Disordered" evidence="2">
    <location>
        <begin position="1"/>
        <end position="98"/>
    </location>
</feature>
<name>A0A9P4WDV3_CURKU</name>
<dbReference type="OrthoDB" id="3799016at2759"/>